<dbReference type="PANTHER" id="PTHR43539:SF78">
    <property type="entry name" value="FLAVIN-CONTAINING MONOOXYGENASE"/>
    <property type="match status" value="1"/>
</dbReference>
<dbReference type="Proteomes" id="UP000606008">
    <property type="component" value="Unassembled WGS sequence"/>
</dbReference>
<dbReference type="InterPro" id="IPR036188">
    <property type="entry name" value="FAD/NAD-bd_sf"/>
</dbReference>
<dbReference type="RefSeq" id="WP_166692213.1">
    <property type="nucleotide sequence ID" value="NZ_WAEL01000004.1"/>
</dbReference>
<comment type="caution">
    <text evidence="2">The sequence shown here is derived from an EMBL/GenBank/DDBJ whole genome shotgun (WGS) entry which is preliminary data.</text>
</comment>
<accession>A0ABX0QFC2</accession>
<dbReference type="PRINTS" id="PR00469">
    <property type="entry name" value="PNDRDTASEII"/>
</dbReference>
<evidence type="ECO:0000313" key="2">
    <source>
        <dbReference type="EMBL" id="NID11110.1"/>
    </source>
</evidence>
<dbReference type="Gene3D" id="3.50.50.60">
    <property type="entry name" value="FAD/NAD(P)-binding domain"/>
    <property type="match status" value="1"/>
</dbReference>
<dbReference type="Pfam" id="PF13738">
    <property type="entry name" value="Pyr_redox_3"/>
    <property type="match status" value="1"/>
</dbReference>
<proteinExistence type="predicted"/>
<reference evidence="3" key="2">
    <citation type="submission" date="2023-07" db="EMBL/GenBank/DDBJ databases">
        <authorList>
            <person name="Jung D.-H."/>
        </authorList>
    </citation>
    <scope>NUCLEOTIDE SEQUENCE [LARGE SCALE GENOMIC DNA]</scope>
    <source>
        <strain evidence="3">JA-25</strain>
    </source>
</reference>
<protein>
    <submittedName>
        <fullName evidence="2">NAD(P)/FAD-dependent oxidoreductase</fullName>
    </submittedName>
</protein>
<reference evidence="3" key="1">
    <citation type="submission" date="2019-09" db="EMBL/GenBank/DDBJ databases">
        <authorList>
            <person name="Jung D.-H."/>
        </authorList>
    </citation>
    <scope>NUCLEOTIDE SEQUENCE [LARGE SCALE GENOMIC DNA]</scope>
    <source>
        <strain evidence="3">JA-25</strain>
    </source>
</reference>
<evidence type="ECO:0000256" key="1">
    <source>
        <dbReference type="ARBA" id="ARBA00023002"/>
    </source>
</evidence>
<keyword evidence="1" id="KW-0560">Oxidoreductase</keyword>
<dbReference type="NCBIfam" id="NF040505">
    <property type="entry name" value="ArsO_flavin_mono"/>
    <property type="match status" value="1"/>
</dbReference>
<dbReference type="PANTHER" id="PTHR43539">
    <property type="entry name" value="FLAVIN-BINDING MONOOXYGENASE-LIKE PROTEIN (AFU_ORTHOLOGUE AFUA_4G09220)"/>
    <property type="match status" value="1"/>
</dbReference>
<dbReference type="EMBL" id="WAEL01000004">
    <property type="protein sequence ID" value="NID11110.1"/>
    <property type="molecule type" value="Genomic_DNA"/>
</dbReference>
<sequence length="372" mass="39907">MVHEIDVVVIGGGQSGLAVGYFLRRTPHSFVILDAAPEPGGAWLHGWNSLRLFSPAEASSLPGWPMPRQVAAEDDGFPKKDEVVNYLTAYETRYSLPVERPVRVDSITRDHEHYLIHTDGGVWRAGAVICATGTWTKPYSPTYPGLATYTGFQVHSAAYTGPEPFAGRRVLIVGGGNSGAQLLAEVSKVATTVWVTLTEPAYLPDDVDGRVLFNRASQQYQAVQAGEATTPIRSLGAIVMVPAVKEARDRGVLKAVRPFESFTLTGVRWADSSPNGAPIGREEAFDAIIWCTGFQPATDYLRPLGVVDEGGRVATDGTRATQLPGLWLVGFGAWTGFASATIIGVGRSARATVGQVTAYLQQRTQPASVTHS</sequence>
<gene>
    <name evidence="2" type="ORF">F7231_13095</name>
</gene>
<dbReference type="PRINTS" id="PR00368">
    <property type="entry name" value="FADPNR"/>
</dbReference>
<organism evidence="2 3">
    <name type="scientific">Fibrivirga algicola</name>
    <dbReference type="NCBI Taxonomy" id="2950420"/>
    <lineage>
        <taxon>Bacteria</taxon>
        <taxon>Pseudomonadati</taxon>
        <taxon>Bacteroidota</taxon>
        <taxon>Cytophagia</taxon>
        <taxon>Cytophagales</taxon>
        <taxon>Spirosomataceae</taxon>
        <taxon>Fibrivirga</taxon>
    </lineage>
</organism>
<dbReference type="InterPro" id="IPR050982">
    <property type="entry name" value="Auxin_biosynth/cation_transpt"/>
</dbReference>
<evidence type="ECO:0000313" key="3">
    <source>
        <dbReference type="Proteomes" id="UP000606008"/>
    </source>
</evidence>
<name>A0ABX0QFC2_9BACT</name>
<dbReference type="SUPFAM" id="SSF51905">
    <property type="entry name" value="FAD/NAD(P)-binding domain"/>
    <property type="match status" value="2"/>
</dbReference>
<keyword evidence="3" id="KW-1185">Reference proteome</keyword>